<proteinExistence type="predicted"/>
<reference evidence="2" key="1">
    <citation type="submission" date="2016-11" db="EMBL/GenBank/DDBJ databases">
        <title>Complete genome sequence of Virgibacillus pantothenticus 21D, a halophilic bacterium isolated from the deep hypersaline anoxic basin Discovery in the Mediterranean Sea.</title>
        <authorList>
            <person name="Zeaiter Z."/>
            <person name="Booth J.M."/>
            <person name="Prosdocimi E.M."/>
            <person name="Mapelli F."/>
            <person name="Fusi M."/>
            <person name="Daffonchio D."/>
            <person name="Borin S."/>
            <person name="Crotti E."/>
        </authorList>
    </citation>
    <scope>NUCLEOTIDE SEQUENCE [LARGE SCALE GENOMIC DNA]</scope>
    <source>
        <strain evidence="2">21D</strain>
    </source>
</reference>
<dbReference type="KEGG" id="vpn:A21D_03552"/>
<organism evidence="1 2">
    <name type="scientific">Virgibacillus dokdonensis</name>
    <dbReference type="NCBI Taxonomy" id="302167"/>
    <lineage>
        <taxon>Bacteria</taxon>
        <taxon>Bacillati</taxon>
        <taxon>Bacillota</taxon>
        <taxon>Bacilli</taxon>
        <taxon>Bacillales</taxon>
        <taxon>Bacillaceae</taxon>
        <taxon>Virgibacillus</taxon>
    </lineage>
</organism>
<dbReference type="RefSeq" id="WP_164085534.1">
    <property type="nucleotide sequence ID" value="NZ_CP018622.1"/>
</dbReference>
<accession>A0A2K9J3Z7</accession>
<dbReference type="Proteomes" id="UP000234237">
    <property type="component" value="Chromosome"/>
</dbReference>
<name>A0A2K9J3Z7_9BACI</name>
<dbReference type="AlphaFoldDB" id="A0A2K9J3Z7"/>
<evidence type="ECO:0000313" key="2">
    <source>
        <dbReference type="Proteomes" id="UP000234237"/>
    </source>
</evidence>
<protein>
    <submittedName>
        <fullName evidence="1">Uncharacterized protein</fullName>
    </submittedName>
</protein>
<evidence type="ECO:0000313" key="1">
    <source>
        <dbReference type="EMBL" id="AUJ26586.1"/>
    </source>
</evidence>
<dbReference type="EMBL" id="CP018622">
    <property type="protein sequence ID" value="AUJ26586.1"/>
    <property type="molecule type" value="Genomic_DNA"/>
</dbReference>
<sequence>MRKKVNYTIRHFRIINGVKQEFDPCEDKELADRCKLAYAFMTTGKEHELVEKK</sequence>
<gene>
    <name evidence="1" type="ORF">A21D_03552</name>
</gene>